<feature type="binding site" evidence="5">
    <location>
        <begin position="196"/>
        <end position="198"/>
    </location>
    <ligand>
        <name>phosphate</name>
        <dbReference type="ChEBI" id="CHEBI:43474"/>
    </ligand>
</feature>
<dbReference type="GO" id="GO:0035435">
    <property type="term" value="P:phosphate ion transmembrane transport"/>
    <property type="evidence" value="ECO:0007669"/>
    <property type="project" value="InterPro"/>
</dbReference>
<sequence length="370" mass="36736">MSSSAPASSSAASSSAPASSSAASSSAPASSSSASSSAPSSAATADFPCATGDLRSSGSTAQGKVMEEWILAFNAKCGANVNQYGGGGSGKGITDFIGNQVDFAGSDSSLKPEQAASAKTDRCQGADAINLPLVTGPIALAYNLPGVDKLVLDGPTLAGIFAGTITTWNDPAIAKLNSGATLPSTTIQSVHRAEDSGTTENFTKYLKAASAGAWTFDPAKAWAAPGGIAAQASDGVAQEVKGREGSIGYLEWGYATDNKLSVAQINDGSGPVELTGESAGKAVAAAKVVGTGADLALKLDYATKEAGAYPIILVTYEIVCSTGNGDKLPLIKSFLGYAATEGQAVLASVGAAPLPAEIQAKVIASIQGLK</sequence>
<feature type="binding site" evidence="5">
    <location>
        <begin position="59"/>
        <end position="61"/>
    </location>
    <ligand>
        <name>phosphate</name>
        <dbReference type="ChEBI" id="CHEBI:43474"/>
    </ligand>
</feature>
<dbReference type="PANTHER" id="PTHR42996:SF1">
    <property type="entry name" value="PHOSPHATE-BINDING PROTEIN PSTS"/>
    <property type="match status" value="1"/>
</dbReference>
<dbReference type="Proteomes" id="UP000268084">
    <property type="component" value="Chromosome"/>
</dbReference>
<evidence type="ECO:0000256" key="1">
    <source>
        <dbReference type="ARBA" id="ARBA00008725"/>
    </source>
</evidence>
<evidence type="ECO:0000313" key="9">
    <source>
        <dbReference type="Proteomes" id="UP000268084"/>
    </source>
</evidence>
<evidence type="ECO:0000256" key="6">
    <source>
        <dbReference type="SAM" id="MobiDB-lite"/>
    </source>
</evidence>
<feature type="domain" description="PBP" evidence="7">
    <location>
        <begin position="50"/>
        <end position="339"/>
    </location>
</feature>
<dbReference type="NCBIfam" id="TIGR00975">
    <property type="entry name" value="3a0107s03"/>
    <property type="match status" value="1"/>
</dbReference>
<evidence type="ECO:0000259" key="7">
    <source>
        <dbReference type="Pfam" id="PF12849"/>
    </source>
</evidence>
<dbReference type="GO" id="GO:0043190">
    <property type="term" value="C:ATP-binding cassette (ABC) transporter complex"/>
    <property type="evidence" value="ECO:0007669"/>
    <property type="project" value="InterPro"/>
</dbReference>
<feature type="binding site" evidence="5">
    <location>
        <position position="107"/>
    </location>
    <ligand>
        <name>phosphate</name>
        <dbReference type="ChEBI" id="CHEBI:43474"/>
    </ligand>
</feature>
<accession>A0A3G8ZS80</accession>
<dbReference type="AlphaFoldDB" id="A0A3G8ZS80"/>
<evidence type="ECO:0000256" key="4">
    <source>
        <dbReference type="PIRNR" id="PIRNR002756"/>
    </source>
</evidence>
<name>A0A3G8ZS80_9ACTN</name>
<comment type="similarity">
    <text evidence="1 4">Belongs to the PstS family.</text>
</comment>
<dbReference type="InterPro" id="IPR024370">
    <property type="entry name" value="PBP_domain"/>
</dbReference>
<feature type="region of interest" description="Disordered" evidence="6">
    <location>
        <begin position="1"/>
        <end position="43"/>
    </location>
</feature>
<dbReference type="EMBL" id="CP034170">
    <property type="protein sequence ID" value="AZI59627.1"/>
    <property type="molecule type" value="Genomic_DNA"/>
</dbReference>
<organism evidence="8 9">
    <name type="scientific">Nakamurella antarctica</name>
    <dbReference type="NCBI Taxonomy" id="1902245"/>
    <lineage>
        <taxon>Bacteria</taxon>
        <taxon>Bacillati</taxon>
        <taxon>Actinomycetota</taxon>
        <taxon>Actinomycetes</taxon>
        <taxon>Nakamurellales</taxon>
        <taxon>Nakamurellaceae</taxon>
        <taxon>Nakamurella</taxon>
    </lineage>
</organism>
<dbReference type="Gene3D" id="3.40.190.10">
    <property type="entry name" value="Periplasmic binding protein-like II"/>
    <property type="match status" value="2"/>
</dbReference>
<dbReference type="GO" id="GO:0042301">
    <property type="term" value="F:phosphate ion binding"/>
    <property type="evidence" value="ECO:0007669"/>
    <property type="project" value="InterPro"/>
</dbReference>
<dbReference type="KEGG" id="nak:EH165_13720"/>
<evidence type="ECO:0000256" key="2">
    <source>
        <dbReference type="ARBA" id="ARBA00022448"/>
    </source>
</evidence>
<keyword evidence="9" id="KW-1185">Reference proteome</keyword>
<feature type="binding site" evidence="5">
    <location>
        <position position="89"/>
    </location>
    <ligand>
        <name>phosphate</name>
        <dbReference type="ChEBI" id="CHEBI:43474"/>
    </ligand>
</feature>
<dbReference type="CDD" id="cd13565">
    <property type="entry name" value="PBP2_PstS"/>
    <property type="match status" value="1"/>
</dbReference>
<keyword evidence="3 4" id="KW-0592">Phosphate transport</keyword>
<dbReference type="InterPro" id="IPR005673">
    <property type="entry name" value="ABC_phos-bd_PstS"/>
</dbReference>
<keyword evidence="2 4" id="KW-0813">Transport</keyword>
<evidence type="ECO:0000256" key="5">
    <source>
        <dbReference type="PIRSR" id="PIRSR002756-1"/>
    </source>
</evidence>
<proteinExistence type="inferred from homology"/>
<reference evidence="8 9" key="1">
    <citation type="submission" date="2018-11" db="EMBL/GenBank/DDBJ databases">
        <authorList>
            <person name="Da X."/>
        </authorList>
    </citation>
    <scope>NUCLEOTIDE SEQUENCE [LARGE SCALE GENOMIC DNA]</scope>
    <source>
        <strain evidence="8 9">S14-144</strain>
    </source>
</reference>
<dbReference type="OrthoDB" id="9801510at2"/>
<dbReference type="PANTHER" id="PTHR42996">
    <property type="entry name" value="PHOSPHATE-BINDING PROTEIN PSTS"/>
    <property type="match status" value="1"/>
</dbReference>
<dbReference type="InterPro" id="IPR050962">
    <property type="entry name" value="Phosphate-bind_PstS"/>
</dbReference>
<reference evidence="8 9" key="2">
    <citation type="submission" date="2018-12" db="EMBL/GenBank/DDBJ databases">
        <title>Nakamurella antarcticus sp. nov., isolated from Antarctica South Shetland Islands soil.</title>
        <authorList>
            <person name="Peng F."/>
        </authorList>
    </citation>
    <scope>NUCLEOTIDE SEQUENCE [LARGE SCALE GENOMIC DNA]</scope>
    <source>
        <strain evidence="8 9">S14-144</strain>
    </source>
</reference>
<evidence type="ECO:0000313" key="8">
    <source>
        <dbReference type="EMBL" id="AZI59627.1"/>
    </source>
</evidence>
<dbReference type="PIRSF" id="PIRSF002756">
    <property type="entry name" value="PstS"/>
    <property type="match status" value="1"/>
</dbReference>
<protein>
    <recommendedName>
        <fullName evidence="4">Phosphate-binding protein</fullName>
    </recommendedName>
</protein>
<gene>
    <name evidence="8" type="primary">pstS</name>
    <name evidence="8" type="ORF">EH165_13720</name>
</gene>
<dbReference type="SUPFAM" id="SSF53850">
    <property type="entry name" value="Periplasmic binding protein-like II"/>
    <property type="match status" value="1"/>
</dbReference>
<evidence type="ECO:0000256" key="3">
    <source>
        <dbReference type="ARBA" id="ARBA00022592"/>
    </source>
</evidence>
<dbReference type="Pfam" id="PF12849">
    <property type="entry name" value="PBP_like_2"/>
    <property type="match status" value="1"/>
</dbReference>